<evidence type="ECO:0000256" key="1">
    <source>
        <dbReference type="ARBA" id="ARBA00004245"/>
    </source>
</evidence>
<dbReference type="GO" id="GO:0005874">
    <property type="term" value="C:microtubule"/>
    <property type="evidence" value="ECO:0007669"/>
    <property type="project" value="UniProtKB-KW"/>
</dbReference>
<dbReference type="PROSITE" id="PS50951">
    <property type="entry name" value="SARAH"/>
    <property type="match status" value="1"/>
</dbReference>
<evidence type="ECO:0000256" key="6">
    <source>
        <dbReference type="SAM" id="MobiDB-lite"/>
    </source>
</evidence>
<feature type="non-terminal residue" evidence="10">
    <location>
        <position position="1"/>
    </location>
</feature>
<evidence type="ECO:0000256" key="2">
    <source>
        <dbReference type="ARBA" id="ARBA00022701"/>
    </source>
</evidence>
<dbReference type="Proteomes" id="UP000728032">
    <property type="component" value="Unassembled WGS sequence"/>
</dbReference>
<dbReference type="PANTHER" id="PTHR22738">
    <property type="entry name" value="RASSF"/>
    <property type="match status" value="1"/>
</dbReference>
<keyword evidence="5" id="KW-0963">Cytoplasm</keyword>
<dbReference type="OrthoDB" id="74314at2759"/>
<evidence type="ECO:0000259" key="9">
    <source>
        <dbReference type="PROSITE" id="PS50951"/>
    </source>
</evidence>
<dbReference type="Pfam" id="PF16517">
    <property type="entry name" value="Nore1-SARAH"/>
    <property type="match status" value="1"/>
</dbReference>
<dbReference type="PANTHER" id="PTHR22738:SF10">
    <property type="entry name" value="RAS ASSOCIATION DOMAIN-CONTAINING PROTEIN 1 HOMOLOG"/>
    <property type="match status" value="1"/>
</dbReference>
<dbReference type="PROSITE" id="PS50081">
    <property type="entry name" value="ZF_DAG_PE_2"/>
    <property type="match status" value="1"/>
</dbReference>
<evidence type="ECO:0000256" key="3">
    <source>
        <dbReference type="ARBA" id="ARBA00022723"/>
    </source>
</evidence>
<dbReference type="SUPFAM" id="SSF57889">
    <property type="entry name" value="Cysteine-rich domain"/>
    <property type="match status" value="1"/>
</dbReference>
<sequence>MSDETNEDISASNTTPTAPTPNPSHTAHPHNDKLWVVNDRPTPSPTPSVVSSDLRQLSQTIMNSLQWINDFSPTNIFQNFLSTNPFRRRNSNKQTTDQTIAHHNLPNVDHASDGRPVAQLLNGTLIPTAKSLEFIELANFGIVEIDHKESGVGHDFQLIETLSANWCDSCGEFMWSSVANTNPNETLCEHHYGKYLRCSQCKYICHPRCRELVRIDCQGVCETPYLFQALSRSSSPLFCESLMSKIHKYNEKRRAKGSGLGITVTDETNQAFRGFLRVHLNLSRPINVISGRRPPSIYDIINDEETNGTVKRRTLTSFYMPRDTVKNIHITSDNTSLHVIKAMLKKFKVVDNPQKFALYLRSKDPVTDQTVLKRIGDQEKPLVIQLECDEEEDEKQVVLQENDTADIAWDAFEVPELNNFIKILDREEREHLTQVFIRYRLLKDTILKIIAAEEQ</sequence>
<keyword evidence="4" id="KW-0862">Zinc</keyword>
<evidence type="ECO:0000256" key="4">
    <source>
        <dbReference type="ARBA" id="ARBA00022833"/>
    </source>
</evidence>
<dbReference type="EMBL" id="CAJPVJ010021642">
    <property type="protein sequence ID" value="CAG2178025.1"/>
    <property type="molecule type" value="Genomic_DNA"/>
</dbReference>
<keyword evidence="11" id="KW-1185">Reference proteome</keyword>
<feature type="domain" description="SARAH" evidence="9">
    <location>
        <begin position="406"/>
        <end position="453"/>
    </location>
</feature>
<evidence type="ECO:0000259" key="7">
    <source>
        <dbReference type="PROSITE" id="PS50081"/>
    </source>
</evidence>
<dbReference type="InterPro" id="IPR002219">
    <property type="entry name" value="PKC_DAG/PE"/>
</dbReference>
<dbReference type="CDD" id="cd01778">
    <property type="entry name" value="RA_RASSF1_like"/>
    <property type="match status" value="1"/>
</dbReference>
<feature type="region of interest" description="Disordered" evidence="6">
    <location>
        <begin position="1"/>
        <end position="51"/>
    </location>
</feature>
<reference evidence="10" key="1">
    <citation type="submission" date="2020-11" db="EMBL/GenBank/DDBJ databases">
        <authorList>
            <person name="Tran Van P."/>
        </authorList>
    </citation>
    <scope>NUCLEOTIDE SEQUENCE</scope>
</reference>
<dbReference type="InterPro" id="IPR046349">
    <property type="entry name" value="C1-like_sf"/>
</dbReference>
<dbReference type="EMBL" id="OC936467">
    <property type="protein sequence ID" value="CAD7660889.1"/>
    <property type="molecule type" value="Genomic_DNA"/>
</dbReference>
<dbReference type="Gene3D" id="3.30.60.20">
    <property type="match status" value="1"/>
</dbReference>
<dbReference type="InterPro" id="IPR033614">
    <property type="entry name" value="RASSF1-6"/>
</dbReference>
<dbReference type="PROSITE" id="PS50200">
    <property type="entry name" value="RA"/>
    <property type="match status" value="1"/>
</dbReference>
<name>A0A7R9MJ17_9ACAR</name>
<dbReference type="Pfam" id="PF00788">
    <property type="entry name" value="RA"/>
    <property type="match status" value="1"/>
</dbReference>
<evidence type="ECO:0000259" key="8">
    <source>
        <dbReference type="PROSITE" id="PS50200"/>
    </source>
</evidence>
<dbReference type="Gene3D" id="3.10.20.90">
    <property type="entry name" value="Phosphatidylinositol 3-kinase Catalytic Subunit, Chain A, domain 1"/>
    <property type="match status" value="1"/>
</dbReference>
<dbReference type="SMART" id="SM00314">
    <property type="entry name" value="RA"/>
    <property type="match status" value="1"/>
</dbReference>
<dbReference type="InterPro" id="IPR000159">
    <property type="entry name" value="RA_dom"/>
</dbReference>
<dbReference type="SUPFAM" id="SSF54236">
    <property type="entry name" value="Ubiquitin-like"/>
    <property type="match status" value="1"/>
</dbReference>
<dbReference type="Pfam" id="PF00130">
    <property type="entry name" value="C1_1"/>
    <property type="match status" value="1"/>
</dbReference>
<organism evidence="10">
    <name type="scientific">Oppiella nova</name>
    <dbReference type="NCBI Taxonomy" id="334625"/>
    <lineage>
        <taxon>Eukaryota</taxon>
        <taxon>Metazoa</taxon>
        <taxon>Ecdysozoa</taxon>
        <taxon>Arthropoda</taxon>
        <taxon>Chelicerata</taxon>
        <taxon>Arachnida</taxon>
        <taxon>Acari</taxon>
        <taxon>Acariformes</taxon>
        <taxon>Sarcoptiformes</taxon>
        <taxon>Oribatida</taxon>
        <taxon>Brachypylina</taxon>
        <taxon>Oppioidea</taxon>
        <taxon>Oppiidae</taxon>
        <taxon>Oppiella</taxon>
    </lineage>
</organism>
<dbReference type="InterPro" id="IPR029071">
    <property type="entry name" value="Ubiquitin-like_domsf"/>
</dbReference>
<dbReference type="CDD" id="cd21885">
    <property type="entry name" value="SARAH_RASSF1-like"/>
    <property type="match status" value="1"/>
</dbReference>
<keyword evidence="3" id="KW-0479">Metal-binding</keyword>
<comment type="subcellular location">
    <subcellularLocation>
        <location evidence="1">Cytoplasm</location>
        <location evidence="1">Cytoskeleton</location>
    </subcellularLocation>
</comment>
<keyword evidence="2" id="KW-0493">Microtubule</keyword>
<dbReference type="InterPro" id="IPR011524">
    <property type="entry name" value="SARAH_dom"/>
</dbReference>
<dbReference type="GO" id="GO:0007165">
    <property type="term" value="P:signal transduction"/>
    <property type="evidence" value="ECO:0007669"/>
    <property type="project" value="InterPro"/>
</dbReference>
<keyword evidence="5" id="KW-0206">Cytoskeleton</keyword>
<dbReference type="GO" id="GO:0046872">
    <property type="term" value="F:metal ion binding"/>
    <property type="evidence" value="ECO:0007669"/>
    <property type="project" value="UniProtKB-KW"/>
</dbReference>
<feature type="domain" description="Phorbol-ester/DAG-type" evidence="7">
    <location>
        <begin position="153"/>
        <end position="217"/>
    </location>
</feature>
<evidence type="ECO:0008006" key="12">
    <source>
        <dbReference type="Google" id="ProtNLM"/>
    </source>
</evidence>
<proteinExistence type="predicted"/>
<dbReference type="Gene3D" id="1.20.5.110">
    <property type="match status" value="1"/>
</dbReference>
<evidence type="ECO:0000256" key="5">
    <source>
        <dbReference type="ARBA" id="ARBA00023212"/>
    </source>
</evidence>
<protein>
    <recommendedName>
        <fullName evidence="12">Ras association domain-containing protein 1</fullName>
    </recommendedName>
</protein>
<accession>A0A7R9MJ17</accession>
<dbReference type="AlphaFoldDB" id="A0A7R9MJ17"/>
<feature type="domain" description="Ras-associating" evidence="8">
    <location>
        <begin position="318"/>
        <end position="404"/>
    </location>
</feature>
<evidence type="ECO:0000313" key="11">
    <source>
        <dbReference type="Proteomes" id="UP000728032"/>
    </source>
</evidence>
<gene>
    <name evidence="10" type="ORF">ONB1V03_LOCUS17451</name>
</gene>
<evidence type="ECO:0000313" key="10">
    <source>
        <dbReference type="EMBL" id="CAD7660889.1"/>
    </source>
</evidence>